<protein>
    <recommendedName>
        <fullName evidence="2">RNA polymerase II holoenzyme cyclin-like subunit</fullName>
    </recommendedName>
</protein>
<evidence type="ECO:0000313" key="7">
    <source>
        <dbReference type="Proteomes" id="UP000696280"/>
    </source>
</evidence>
<keyword evidence="7" id="KW-1185">Reference proteome</keyword>
<evidence type="ECO:0000256" key="3">
    <source>
        <dbReference type="RuleBase" id="RU000383"/>
    </source>
</evidence>
<keyword evidence="3" id="KW-0195">Cyclin</keyword>
<dbReference type="OrthoDB" id="25002at2759"/>
<dbReference type="SMART" id="SM00385">
    <property type="entry name" value="CYCLIN"/>
    <property type="match status" value="1"/>
</dbReference>
<feature type="compositionally biased region" description="Polar residues" evidence="4">
    <location>
        <begin position="16"/>
        <end position="33"/>
    </location>
</feature>
<comment type="similarity">
    <text evidence="1">Belongs to the cyclin family. Cyclin C subfamily.</text>
</comment>
<dbReference type="Pfam" id="PF00134">
    <property type="entry name" value="Cyclin_N"/>
    <property type="match status" value="1"/>
</dbReference>
<dbReference type="AlphaFoldDB" id="A0A9N9L1C7"/>
<feature type="compositionally biased region" description="Acidic residues" evidence="4">
    <location>
        <begin position="510"/>
        <end position="521"/>
    </location>
</feature>
<gene>
    <name evidence="6" type="ORF">HYFRA_00010526</name>
</gene>
<dbReference type="CDD" id="cd20546">
    <property type="entry name" value="CYCLIN_SpCG1C_ScCTK2-like_rpt2"/>
    <property type="match status" value="1"/>
</dbReference>
<reference evidence="6" key="1">
    <citation type="submission" date="2021-07" db="EMBL/GenBank/DDBJ databases">
        <authorList>
            <person name="Durling M."/>
        </authorList>
    </citation>
    <scope>NUCLEOTIDE SEQUENCE</scope>
</reference>
<evidence type="ECO:0000256" key="4">
    <source>
        <dbReference type="SAM" id="MobiDB-lite"/>
    </source>
</evidence>
<feature type="region of interest" description="Disordered" evidence="4">
    <location>
        <begin position="464"/>
        <end position="521"/>
    </location>
</feature>
<dbReference type="SUPFAM" id="SSF47954">
    <property type="entry name" value="Cyclin-like"/>
    <property type="match status" value="2"/>
</dbReference>
<feature type="region of interest" description="Disordered" evidence="4">
    <location>
        <begin position="336"/>
        <end position="451"/>
    </location>
</feature>
<evidence type="ECO:0000313" key="6">
    <source>
        <dbReference type="EMBL" id="CAG8957659.1"/>
    </source>
</evidence>
<feature type="compositionally biased region" description="Polar residues" evidence="4">
    <location>
        <begin position="348"/>
        <end position="371"/>
    </location>
</feature>
<accession>A0A9N9L1C7</accession>
<comment type="caution">
    <text evidence="6">The sequence shown here is derived from an EMBL/GenBank/DDBJ whole genome shotgun (WGS) entry which is preliminary data.</text>
</comment>
<feature type="region of interest" description="Disordered" evidence="4">
    <location>
        <begin position="1"/>
        <end position="60"/>
    </location>
</feature>
<evidence type="ECO:0000259" key="5">
    <source>
        <dbReference type="SMART" id="SM00385"/>
    </source>
</evidence>
<dbReference type="GO" id="GO:0006357">
    <property type="term" value="P:regulation of transcription by RNA polymerase II"/>
    <property type="evidence" value="ECO:0007669"/>
    <property type="project" value="InterPro"/>
</dbReference>
<name>A0A9N9L1C7_9HELO</name>
<dbReference type="PANTHER" id="PTHR10026">
    <property type="entry name" value="CYCLIN"/>
    <property type="match status" value="1"/>
</dbReference>
<dbReference type="Gene3D" id="1.10.472.10">
    <property type="entry name" value="Cyclin-like"/>
    <property type="match status" value="2"/>
</dbReference>
<feature type="compositionally biased region" description="Polar residues" evidence="4">
    <location>
        <begin position="493"/>
        <end position="502"/>
    </location>
</feature>
<dbReference type="InterPro" id="IPR036915">
    <property type="entry name" value="Cyclin-like_sf"/>
</dbReference>
<evidence type="ECO:0000256" key="1">
    <source>
        <dbReference type="ARBA" id="ARBA00008638"/>
    </source>
</evidence>
<evidence type="ECO:0000256" key="2">
    <source>
        <dbReference type="ARBA" id="ARBA00014912"/>
    </source>
</evidence>
<dbReference type="InterPro" id="IPR006671">
    <property type="entry name" value="Cyclin_N"/>
</dbReference>
<dbReference type="InterPro" id="IPR043198">
    <property type="entry name" value="Cyclin/Ssn8"/>
</dbReference>
<sequence>MTTVEPYRPHLLFSSDAPSNARQSCSSSSTVTRRLNIPPAAPSPPPFARRNSPPQKTNLHDHVPTFAMASSGSSQWLFTDKEILNSPSAAHGVPPEHERLCRAKGADFILHAGCILKLPQLTIATASVFFQRFYMRASLDPKRGHHHYVIAATALFLATKTEETCRKTKEIVIACTKTAQKNPNLMVDEQSSEYWRWRDNILLYEEMLLELLTFDLVLESPHNTLTGFLKEFGLLGTNNELRNAAWSFLNDGSHTTLCLSLTSRDIAIAALYFGVQIAQTQIPDDEHGNPWWERLGGTVANIVKGVTIVRNFYMENPLRRKANEWEKSPIYRAEDINRSRRSPEKETPSPSRSHMTRNGSQQESQSSNTGVNGLGKSTKPPQTNGGMERSASFNGLPKKEEVDEVSPDVKREAKDESKDLLHKAERGLGSSDAVLKEAANEPTTHVSEGMLSKFNSTGFSLLMKSEVSQQGTKRKESPGLEDTPAKRAKTNSDESSNSNQAKATAMPKEEGEESEEGELEE</sequence>
<dbReference type="InterPro" id="IPR013763">
    <property type="entry name" value="Cyclin-like_dom"/>
</dbReference>
<organism evidence="6 7">
    <name type="scientific">Hymenoscyphus fraxineus</name>
    <dbReference type="NCBI Taxonomy" id="746836"/>
    <lineage>
        <taxon>Eukaryota</taxon>
        <taxon>Fungi</taxon>
        <taxon>Dikarya</taxon>
        <taxon>Ascomycota</taxon>
        <taxon>Pezizomycotina</taxon>
        <taxon>Leotiomycetes</taxon>
        <taxon>Helotiales</taxon>
        <taxon>Helotiaceae</taxon>
        <taxon>Hymenoscyphus</taxon>
    </lineage>
</organism>
<dbReference type="EMBL" id="CAJVRL010000080">
    <property type="protein sequence ID" value="CAG8957659.1"/>
    <property type="molecule type" value="Genomic_DNA"/>
</dbReference>
<feature type="compositionally biased region" description="Basic and acidic residues" evidence="4">
    <location>
        <begin position="397"/>
        <end position="426"/>
    </location>
</feature>
<feature type="compositionally biased region" description="Basic and acidic residues" evidence="4">
    <location>
        <begin position="336"/>
        <end position="347"/>
    </location>
</feature>
<feature type="domain" description="Cyclin-like" evidence="5">
    <location>
        <begin position="107"/>
        <end position="210"/>
    </location>
</feature>
<dbReference type="Proteomes" id="UP000696280">
    <property type="component" value="Unassembled WGS sequence"/>
</dbReference>
<proteinExistence type="inferred from homology"/>
<dbReference type="GO" id="GO:0016538">
    <property type="term" value="F:cyclin-dependent protein serine/threonine kinase regulator activity"/>
    <property type="evidence" value="ECO:0007669"/>
    <property type="project" value="InterPro"/>
</dbReference>